<feature type="domain" description="SF4 helicase" evidence="17">
    <location>
        <begin position="428"/>
        <end position="683"/>
    </location>
</feature>
<evidence type="ECO:0000256" key="10">
    <source>
        <dbReference type="ARBA" id="ARBA00023128"/>
    </source>
</evidence>
<sequence>MNAVCKAHFQSLSYSRKLVVNRMKREPTRFGRILSFNNQVLLLPSSHTSFSKLIVPSSATTHSLHVLADEDRYDISSTEIRRVIKSHFGGYQEGFTCVTVNCPSCNTLSSTNKEASNDLGKLHINLRTGYSFCTRCFLSGPWSSLASYMKALGASKLKSEKTKICPPGITQHLSQYTPTASTAEANEMRQLWNSAQPIHSLSEETLVPFLDKLRLGDLSMDTLEKVGAKINLNLEQLILPCLTTKDAPFHSIKIITPNRNQSETIEPDSGPELDEYYRVEEKNIPKQHPWLLGYHLAKNKDEVIVTATAADTLTALDCLAVPAVCLPSGISNLPLATMAFLESFRKITLWLGHGVPVFMNDLKERDFIGNALDLHLYRSSEETPSALQCRMKGKNVAQVLKTALPMTHKSVTTFSSLRKDVYAEITQSSTVAGVRWRRFPVLSDLLKGHRRGELTVFTGPTGAGKTTFLSEYSLDLCMQDVRTLWGSFEIRNVRLAKMMLQQFSGLMLESETREMFNVVADEFEKLPMYFLAFHGQQDVTSVLEAMSHAVYVHDISHIVIDNLQFMMGTSSSEHSSMDRYYRQDQIIGSFRRFATDNNVHVTLVIHPRKEAMDELSASSIFGGAKASQEADNVLILQDKRTNDPTCRRKYLEVAKNRYAGDLGVMPLEFHKESLSFAPRNKRTASTKVAAAAAANNNNKVNQFTSSSLQSGRGRAQ</sequence>
<dbReference type="GO" id="GO:0042645">
    <property type="term" value="C:mitochondrial nucleoid"/>
    <property type="evidence" value="ECO:0007669"/>
    <property type="project" value="UniProtKB-SubCell"/>
</dbReference>
<evidence type="ECO:0000256" key="6">
    <source>
        <dbReference type="ARBA" id="ARBA00022806"/>
    </source>
</evidence>
<dbReference type="EMBL" id="LRGB01000568">
    <property type="protein sequence ID" value="KZS17836.1"/>
    <property type="molecule type" value="Genomic_DNA"/>
</dbReference>
<dbReference type="InterPro" id="IPR007694">
    <property type="entry name" value="DNA_helicase_DnaB-like_C"/>
</dbReference>
<dbReference type="SUPFAM" id="SSF52540">
    <property type="entry name" value="P-loop containing nucleoside triphosphate hydrolases"/>
    <property type="match status" value="1"/>
</dbReference>
<evidence type="ECO:0000256" key="7">
    <source>
        <dbReference type="ARBA" id="ARBA00022840"/>
    </source>
</evidence>
<evidence type="ECO:0000256" key="8">
    <source>
        <dbReference type="ARBA" id="ARBA00022946"/>
    </source>
</evidence>
<evidence type="ECO:0000256" key="2">
    <source>
        <dbReference type="ARBA" id="ARBA00004637"/>
    </source>
</evidence>
<dbReference type="AlphaFoldDB" id="A0A162NBH1"/>
<dbReference type="GO" id="GO:0005743">
    <property type="term" value="C:mitochondrial inner membrane"/>
    <property type="evidence" value="ECO:0007669"/>
    <property type="project" value="UniProtKB-SubCell"/>
</dbReference>
<keyword evidence="9" id="KW-0446">Lipid-binding</keyword>
<keyword evidence="6" id="KW-0347">Helicase</keyword>
<dbReference type="GO" id="GO:0006264">
    <property type="term" value="P:mitochondrial DNA replication"/>
    <property type="evidence" value="ECO:0007669"/>
    <property type="project" value="TreeGrafter"/>
</dbReference>
<evidence type="ECO:0000256" key="9">
    <source>
        <dbReference type="ARBA" id="ARBA00023121"/>
    </source>
</evidence>
<dbReference type="EC" id="5.6.2.3" evidence="14"/>
<dbReference type="PANTHER" id="PTHR12873:SF0">
    <property type="entry name" value="TWINKLE MTDNA HELICASE"/>
    <property type="match status" value="1"/>
</dbReference>
<dbReference type="Proteomes" id="UP000076858">
    <property type="component" value="Unassembled WGS sequence"/>
</dbReference>
<dbReference type="GO" id="GO:0003697">
    <property type="term" value="F:single-stranded DNA binding"/>
    <property type="evidence" value="ECO:0007669"/>
    <property type="project" value="InterPro"/>
</dbReference>
<dbReference type="GO" id="GO:0008289">
    <property type="term" value="F:lipid binding"/>
    <property type="evidence" value="ECO:0007669"/>
    <property type="project" value="UniProtKB-KW"/>
</dbReference>
<evidence type="ECO:0000313" key="19">
    <source>
        <dbReference type="Proteomes" id="UP000076858"/>
    </source>
</evidence>
<dbReference type="GO" id="GO:0016787">
    <property type="term" value="F:hydrolase activity"/>
    <property type="evidence" value="ECO:0007669"/>
    <property type="project" value="UniProtKB-KW"/>
</dbReference>
<keyword evidence="3" id="KW-0547">Nucleotide-binding</keyword>
<keyword evidence="5" id="KW-0378">Hydrolase</keyword>
<comment type="caution">
    <text evidence="18">The sequence shown here is derived from an EMBL/GenBank/DDBJ whole genome shotgun (WGS) entry which is preliminary data.</text>
</comment>
<dbReference type="GO" id="GO:0005524">
    <property type="term" value="F:ATP binding"/>
    <property type="evidence" value="ECO:0007669"/>
    <property type="project" value="UniProtKB-KW"/>
</dbReference>
<evidence type="ECO:0000256" key="13">
    <source>
        <dbReference type="ARBA" id="ARBA00023271"/>
    </source>
</evidence>
<dbReference type="Gene3D" id="3.40.50.300">
    <property type="entry name" value="P-loop containing nucleotide triphosphate hydrolases"/>
    <property type="match status" value="1"/>
</dbReference>
<dbReference type="PROSITE" id="PS51199">
    <property type="entry name" value="SF4_HELICASE"/>
    <property type="match status" value="1"/>
</dbReference>
<evidence type="ECO:0000313" key="18">
    <source>
        <dbReference type="EMBL" id="KZS17836.1"/>
    </source>
</evidence>
<keyword evidence="7" id="KW-0067">ATP-binding</keyword>
<evidence type="ECO:0000256" key="11">
    <source>
        <dbReference type="ARBA" id="ARBA00023136"/>
    </source>
</evidence>
<evidence type="ECO:0000256" key="14">
    <source>
        <dbReference type="ARBA" id="ARBA00044969"/>
    </source>
</evidence>
<dbReference type="OrthoDB" id="275278at2759"/>
<keyword evidence="12" id="KW-0413">Isomerase</keyword>
<dbReference type="InterPro" id="IPR027032">
    <property type="entry name" value="Twinkle-like"/>
</dbReference>
<dbReference type="STRING" id="35525.A0A162NBH1"/>
<name>A0A162NBH1_9CRUS</name>
<evidence type="ECO:0000256" key="3">
    <source>
        <dbReference type="ARBA" id="ARBA00022741"/>
    </source>
</evidence>
<evidence type="ECO:0000256" key="5">
    <source>
        <dbReference type="ARBA" id="ARBA00022801"/>
    </source>
</evidence>
<evidence type="ECO:0000256" key="16">
    <source>
        <dbReference type="ARBA" id="ARBA00075597"/>
    </source>
</evidence>
<evidence type="ECO:0000256" key="15">
    <source>
        <dbReference type="ARBA" id="ARBA00048954"/>
    </source>
</evidence>
<proteinExistence type="predicted"/>
<gene>
    <name evidence="18" type="ORF">APZ42_015812</name>
</gene>
<comment type="subcellular location">
    <subcellularLocation>
        <location evidence="2">Mitochondrion inner membrane</location>
        <topology evidence="2">Peripheral membrane protein</topology>
    </subcellularLocation>
    <subcellularLocation>
        <location evidence="1">Mitochondrion matrix</location>
        <location evidence="1">Mitochondrion nucleoid</location>
    </subcellularLocation>
</comment>
<dbReference type="CDD" id="cd01122">
    <property type="entry name" value="Twinkle_C"/>
    <property type="match status" value="1"/>
</dbReference>
<evidence type="ECO:0000256" key="4">
    <source>
        <dbReference type="ARBA" id="ARBA00022792"/>
    </source>
</evidence>
<dbReference type="FunFam" id="3.40.50.300:FF:000845">
    <property type="entry name" value="Mitochondrial helicase twinkle"/>
    <property type="match status" value="1"/>
</dbReference>
<keyword evidence="19" id="KW-1185">Reference proteome</keyword>
<dbReference type="InterPro" id="IPR027417">
    <property type="entry name" value="P-loop_NTPase"/>
</dbReference>
<dbReference type="GO" id="GO:0043139">
    <property type="term" value="F:5'-3' DNA helicase activity"/>
    <property type="evidence" value="ECO:0007669"/>
    <property type="project" value="UniProtKB-EC"/>
</dbReference>
<evidence type="ECO:0000256" key="1">
    <source>
        <dbReference type="ARBA" id="ARBA00004436"/>
    </source>
</evidence>
<accession>A0A162NBH1</accession>
<protein>
    <recommendedName>
        <fullName evidence="14">DNA 5'-3' helicase</fullName>
        <ecNumber evidence="14">5.6.2.3</ecNumber>
    </recommendedName>
    <alternativeName>
        <fullName evidence="16">Twinkle protein, mitochondrial</fullName>
    </alternativeName>
</protein>
<evidence type="ECO:0000259" key="17">
    <source>
        <dbReference type="PROSITE" id="PS51199"/>
    </source>
</evidence>
<keyword evidence="10" id="KW-0496">Mitochondrion</keyword>
<dbReference type="Pfam" id="PF13481">
    <property type="entry name" value="AAA_25"/>
    <property type="match status" value="1"/>
</dbReference>
<evidence type="ECO:0000256" key="12">
    <source>
        <dbReference type="ARBA" id="ARBA00023235"/>
    </source>
</evidence>
<dbReference type="PANTHER" id="PTHR12873">
    <property type="entry name" value="T7-LIKE MITOCHONDRIAL DNA HELICASE"/>
    <property type="match status" value="1"/>
</dbReference>
<keyword evidence="13" id="KW-1135">Mitochondrion nucleoid</keyword>
<keyword evidence="8" id="KW-0809">Transit peptide</keyword>
<organism evidence="18 19">
    <name type="scientific">Daphnia magna</name>
    <dbReference type="NCBI Taxonomy" id="35525"/>
    <lineage>
        <taxon>Eukaryota</taxon>
        <taxon>Metazoa</taxon>
        <taxon>Ecdysozoa</taxon>
        <taxon>Arthropoda</taxon>
        <taxon>Crustacea</taxon>
        <taxon>Branchiopoda</taxon>
        <taxon>Diplostraca</taxon>
        <taxon>Cladocera</taxon>
        <taxon>Anomopoda</taxon>
        <taxon>Daphniidae</taxon>
        <taxon>Daphnia</taxon>
    </lineage>
</organism>
<comment type="catalytic activity">
    <reaction evidence="15">
        <text>ATP + H2O = ADP + phosphate + H(+)</text>
        <dbReference type="Rhea" id="RHEA:13065"/>
        <dbReference type="ChEBI" id="CHEBI:15377"/>
        <dbReference type="ChEBI" id="CHEBI:15378"/>
        <dbReference type="ChEBI" id="CHEBI:30616"/>
        <dbReference type="ChEBI" id="CHEBI:43474"/>
        <dbReference type="ChEBI" id="CHEBI:456216"/>
        <dbReference type="EC" id="5.6.2.3"/>
    </reaction>
</comment>
<reference evidence="18 19" key="1">
    <citation type="submission" date="2016-03" db="EMBL/GenBank/DDBJ databases">
        <title>EvidentialGene: Evidence-directed Construction of Genes on Genomes.</title>
        <authorList>
            <person name="Gilbert D.G."/>
            <person name="Choi J.-H."/>
            <person name="Mockaitis K."/>
            <person name="Colbourne J."/>
            <person name="Pfrender M."/>
        </authorList>
    </citation>
    <scope>NUCLEOTIDE SEQUENCE [LARGE SCALE GENOMIC DNA]</scope>
    <source>
        <strain evidence="18 19">Xinb3</strain>
        <tissue evidence="18">Complete organism</tissue>
    </source>
</reference>
<keyword evidence="4" id="KW-0999">Mitochondrion inner membrane</keyword>
<keyword evidence="11" id="KW-0472">Membrane</keyword>